<dbReference type="Pfam" id="PF17855">
    <property type="entry name" value="MCM_lid"/>
    <property type="match status" value="1"/>
</dbReference>
<dbReference type="STRING" id="656061.D5GFI1"/>
<keyword evidence="19" id="KW-1185">Reference proteome</keyword>
<dbReference type="EC" id="3.6.4.12" evidence="3 15"/>
<dbReference type="GO" id="GO:1902975">
    <property type="term" value="P:mitotic DNA replication initiation"/>
    <property type="evidence" value="ECO:0007669"/>
    <property type="project" value="TreeGrafter"/>
</dbReference>
<dbReference type="PRINTS" id="PR01660">
    <property type="entry name" value="MCMPROTEIN4"/>
</dbReference>
<feature type="domain" description="MCM C-terminal AAA(+) ATPase" evidence="17">
    <location>
        <begin position="377"/>
        <end position="585"/>
    </location>
</feature>
<dbReference type="GO" id="GO:0000727">
    <property type="term" value="P:double-strand break repair via break-induced replication"/>
    <property type="evidence" value="ECO:0007669"/>
    <property type="project" value="TreeGrafter"/>
</dbReference>
<keyword evidence="10 14" id="KW-0238">DNA-binding</keyword>
<dbReference type="GO" id="GO:0005656">
    <property type="term" value="C:nuclear pre-replicative complex"/>
    <property type="evidence" value="ECO:0007669"/>
    <property type="project" value="UniProtKB-ARBA"/>
</dbReference>
<dbReference type="InterPro" id="IPR031327">
    <property type="entry name" value="MCM"/>
</dbReference>
<dbReference type="GO" id="GO:0016887">
    <property type="term" value="F:ATP hydrolysis activity"/>
    <property type="evidence" value="ECO:0007669"/>
    <property type="project" value="RHEA"/>
</dbReference>
<dbReference type="InParanoid" id="D5GFI1"/>
<keyword evidence="7 15" id="KW-0378">Hydrolase</keyword>
<dbReference type="EMBL" id="FN430208">
    <property type="protein sequence ID" value="CAZ83274.1"/>
    <property type="molecule type" value="Genomic_DNA"/>
</dbReference>
<keyword evidence="6 14" id="KW-0547">Nucleotide-binding</keyword>
<dbReference type="HOGENOM" id="CLU_000995_7_2_1"/>
<dbReference type="GO" id="GO:0097373">
    <property type="term" value="C:MCM core complex"/>
    <property type="evidence" value="ECO:0007669"/>
    <property type="project" value="UniProtKB-ARBA"/>
</dbReference>
<dbReference type="Pfam" id="PF17207">
    <property type="entry name" value="MCM_OB"/>
    <property type="match status" value="1"/>
</dbReference>
<keyword evidence="4" id="KW-0597">Phosphoprotein</keyword>
<dbReference type="InterPro" id="IPR018525">
    <property type="entry name" value="MCM_CS"/>
</dbReference>
<proteinExistence type="inferred from homology"/>
<dbReference type="GO" id="GO:0006279">
    <property type="term" value="P:premeiotic DNA replication"/>
    <property type="evidence" value="ECO:0007669"/>
    <property type="project" value="UniProtKB-ARBA"/>
</dbReference>
<dbReference type="FunCoup" id="D5GFI1">
    <property type="interactions" value="917"/>
</dbReference>
<dbReference type="GO" id="GO:0005524">
    <property type="term" value="F:ATP binding"/>
    <property type="evidence" value="ECO:0007669"/>
    <property type="project" value="UniProtKB-UniRule"/>
</dbReference>
<evidence type="ECO:0000256" key="11">
    <source>
        <dbReference type="ARBA" id="ARBA00023242"/>
    </source>
</evidence>
<dbReference type="FunFam" id="3.30.1640.10:FF:000011">
    <property type="entry name" value="DNA helicase"/>
    <property type="match status" value="1"/>
</dbReference>
<dbReference type="GO" id="GO:0017116">
    <property type="term" value="F:single-stranded DNA helicase activity"/>
    <property type="evidence" value="ECO:0007669"/>
    <property type="project" value="TreeGrafter"/>
</dbReference>
<dbReference type="GO" id="GO:0043596">
    <property type="term" value="C:nuclear replication fork"/>
    <property type="evidence" value="ECO:0007669"/>
    <property type="project" value="UniProtKB-ARBA"/>
</dbReference>
<dbReference type="SUPFAM" id="SSF52540">
    <property type="entry name" value="P-loop containing nucleoside triphosphate hydrolases"/>
    <property type="match status" value="1"/>
</dbReference>
<dbReference type="GO" id="GO:0003697">
    <property type="term" value="F:single-stranded DNA binding"/>
    <property type="evidence" value="ECO:0007669"/>
    <property type="project" value="TreeGrafter"/>
</dbReference>
<accession>D5GFI1</accession>
<comment type="subunit">
    <text evidence="15">Component of the MCM2-7 complex.</text>
</comment>
<dbReference type="Gene3D" id="2.20.28.10">
    <property type="match status" value="1"/>
</dbReference>
<keyword evidence="5 15" id="KW-0235">DNA replication</keyword>
<dbReference type="SMART" id="SM00350">
    <property type="entry name" value="MCM"/>
    <property type="match status" value="1"/>
</dbReference>
<dbReference type="Pfam" id="PF00493">
    <property type="entry name" value="MCM"/>
    <property type="match status" value="1"/>
</dbReference>
<keyword evidence="11 15" id="KW-0539">Nucleus</keyword>
<dbReference type="PANTHER" id="PTHR11630:SF66">
    <property type="entry name" value="DNA REPLICATION LICENSING FACTOR MCM4"/>
    <property type="match status" value="1"/>
</dbReference>
<comment type="similarity">
    <text evidence="2 14">Belongs to the MCM family.</text>
</comment>
<dbReference type="GO" id="GO:0031261">
    <property type="term" value="C:DNA replication preinitiation complex"/>
    <property type="evidence" value="ECO:0007669"/>
    <property type="project" value="UniProtKB-ARBA"/>
</dbReference>
<dbReference type="Gene3D" id="3.30.1640.10">
    <property type="entry name" value="mini-chromosome maintenance (MCM) complex, chain A, domain 1"/>
    <property type="match status" value="1"/>
</dbReference>
<dbReference type="Gene3D" id="2.40.50.140">
    <property type="entry name" value="Nucleic acid-binding proteins"/>
    <property type="match status" value="1"/>
</dbReference>
<dbReference type="InterPro" id="IPR008047">
    <property type="entry name" value="MCM_4"/>
</dbReference>
<organism evidence="18 19">
    <name type="scientific">Tuber melanosporum (strain Mel28)</name>
    <name type="common">Perigord black truffle</name>
    <dbReference type="NCBI Taxonomy" id="656061"/>
    <lineage>
        <taxon>Eukaryota</taxon>
        <taxon>Fungi</taxon>
        <taxon>Dikarya</taxon>
        <taxon>Ascomycota</taxon>
        <taxon>Pezizomycotina</taxon>
        <taxon>Pezizomycetes</taxon>
        <taxon>Pezizales</taxon>
        <taxon>Tuberaceae</taxon>
        <taxon>Tuber</taxon>
    </lineage>
</organism>
<evidence type="ECO:0000256" key="15">
    <source>
        <dbReference type="RuleBase" id="RU368062"/>
    </source>
</evidence>
<evidence type="ECO:0000256" key="12">
    <source>
        <dbReference type="ARBA" id="ARBA00047995"/>
    </source>
</evidence>
<evidence type="ECO:0000313" key="18">
    <source>
        <dbReference type="EMBL" id="CAZ83274.1"/>
    </source>
</evidence>
<gene>
    <name evidence="18" type="ORF">GSTUM_00006910001</name>
</gene>
<evidence type="ECO:0000256" key="4">
    <source>
        <dbReference type="ARBA" id="ARBA00022553"/>
    </source>
</evidence>
<feature type="region of interest" description="Disordered" evidence="16">
    <location>
        <begin position="1"/>
        <end position="27"/>
    </location>
</feature>
<dbReference type="OMA" id="AFFKCNV"/>
<evidence type="ECO:0000256" key="9">
    <source>
        <dbReference type="ARBA" id="ARBA00022840"/>
    </source>
</evidence>
<evidence type="ECO:0000256" key="3">
    <source>
        <dbReference type="ARBA" id="ARBA00012551"/>
    </source>
</evidence>
<dbReference type="RefSeq" id="XP_002839083.1">
    <property type="nucleotide sequence ID" value="XM_002839037.1"/>
</dbReference>
<evidence type="ECO:0000256" key="7">
    <source>
        <dbReference type="ARBA" id="ARBA00022801"/>
    </source>
</evidence>
<evidence type="ECO:0000256" key="5">
    <source>
        <dbReference type="ARBA" id="ARBA00022705"/>
    </source>
</evidence>
<evidence type="ECO:0000256" key="8">
    <source>
        <dbReference type="ARBA" id="ARBA00022806"/>
    </source>
</evidence>
<evidence type="ECO:0000313" key="19">
    <source>
        <dbReference type="Proteomes" id="UP000006911"/>
    </source>
</evidence>
<dbReference type="PROSITE" id="PS50051">
    <property type="entry name" value="MCM_2"/>
    <property type="match status" value="1"/>
</dbReference>
<dbReference type="InterPro" id="IPR001208">
    <property type="entry name" value="MCM_dom"/>
</dbReference>
<dbReference type="InterPro" id="IPR033762">
    <property type="entry name" value="MCM_OB"/>
</dbReference>
<dbReference type="InterPro" id="IPR041562">
    <property type="entry name" value="MCM_lid"/>
</dbReference>
<dbReference type="GO" id="GO:0042555">
    <property type="term" value="C:MCM complex"/>
    <property type="evidence" value="ECO:0007669"/>
    <property type="project" value="UniProtKB-UniRule"/>
</dbReference>
<evidence type="ECO:0000256" key="1">
    <source>
        <dbReference type="ARBA" id="ARBA00004123"/>
    </source>
</evidence>
<dbReference type="Pfam" id="PF14551">
    <property type="entry name" value="MCM_N"/>
    <property type="match status" value="1"/>
</dbReference>
<name>D5GFI1_TUBMM</name>
<dbReference type="KEGG" id="tml:GSTUM_00006910001"/>
<dbReference type="Pfam" id="PF21128">
    <property type="entry name" value="WHD_MCM4"/>
    <property type="match status" value="1"/>
</dbReference>
<comment type="catalytic activity">
    <reaction evidence="12 15">
        <text>ATP + H2O = ADP + phosphate + H(+)</text>
        <dbReference type="Rhea" id="RHEA:13065"/>
        <dbReference type="ChEBI" id="CHEBI:15377"/>
        <dbReference type="ChEBI" id="CHEBI:15378"/>
        <dbReference type="ChEBI" id="CHEBI:30616"/>
        <dbReference type="ChEBI" id="CHEBI:43474"/>
        <dbReference type="ChEBI" id="CHEBI:456216"/>
        <dbReference type="EC" id="3.6.4.12"/>
    </reaction>
</comment>
<dbReference type="AlphaFoldDB" id="D5GFI1"/>
<comment type="function">
    <text evidence="15">Acts as component of the MCM2-7 complex (MCM complex) which is the replicative helicase essential for 'once per cell cycle' DNA replication initiation and elongation in eukaryotic cells. The active ATPase sites in the MCM2-7 ring are formed through the interaction surfaces of two neighboring subunits such that a critical structure of a conserved arginine finger motif is provided in trans relative to the ATP-binding site of the Walker A box of the adjacent subunit. The six ATPase active sites, however, are likely to contribute differentially to the complex helicase activity.</text>
</comment>
<evidence type="ECO:0000256" key="10">
    <source>
        <dbReference type="ARBA" id="ARBA00023125"/>
    </source>
</evidence>
<evidence type="ECO:0000256" key="6">
    <source>
        <dbReference type="ARBA" id="ARBA00022741"/>
    </source>
</evidence>
<protein>
    <recommendedName>
        <fullName evidence="13 15">DNA replication licensing factor MCM4</fullName>
        <ecNumber evidence="3 15">3.6.4.12</ecNumber>
    </recommendedName>
</protein>
<dbReference type="SUPFAM" id="SSF50249">
    <property type="entry name" value="Nucleic acid-binding proteins"/>
    <property type="match status" value="1"/>
</dbReference>
<evidence type="ECO:0000256" key="2">
    <source>
        <dbReference type="ARBA" id="ARBA00008010"/>
    </source>
</evidence>
<dbReference type="GO" id="GO:0006271">
    <property type="term" value="P:DNA strand elongation involved in DNA replication"/>
    <property type="evidence" value="ECO:0007669"/>
    <property type="project" value="TreeGrafter"/>
</dbReference>
<dbReference type="PRINTS" id="PR01657">
    <property type="entry name" value="MCMFAMILY"/>
</dbReference>
<comment type="subcellular location">
    <subcellularLocation>
        <location evidence="1">Nucleus</location>
    </subcellularLocation>
</comment>
<sequence length="797" mass="88445">MSSASVLRSRHGGEIEGSTPLRSRRGDLQFSDVNATPTRRRLLYVDEQGMPVRSGAGGGDVVHPLSDAATYSGGPTSDLPDGPRRLIWGTNVSVEESTQAFNKFLREFKRRYRMRMDGEFVAPGEGDELVYVEMLKQLRELGTSNMNLDVQNLKSFPPTKRFYHQLHAYPQEIIPIMDTCVKDTMLEMLEGAGASRAEYDACLERIYKARPFNLEKTVNMRDLNPADIDKVISIKGLVIRVTSIIPDMNKAFFRCHVCGHTVTVEIDRGKIAEPTVCPREVCKTPNSMQIIHNRSDFSDKQVIKLQETPDSVPDGQTPHSVSLCCYDELCDVAKAGDRVEVTGIFRSVPKVDKRRMVRKLTDEEVEKIKAIAARYDVYELLSRSLAPSIWEMEDVKKGVLLQLFGGANKTFERGGAPRYRGDINILLCGDPSTSKSQLLQYVHKIAPRGVYTSGKGSSAVGLTAYVTRDPETRQLVLESGALVLSDGGVCCIDEFDKMNEATRSVLHEVMEQQTVSIAKAGIITTLNARTSLLASANPIGSKYNPNLPVPSNIDLPPTLLSRFDLVYLVLDRVDETHDRRLARHMLGMYLEDNPENASGNLEIVPIEQLTAYISYARQNIHPKLTEEAGEELVRAYVDLRKLGEDVRAAERRITATTRQLESMIRLSEAHAKMRLSEEVTIDDVHEAVRLIRSAIKESATDPVTGRIDMDLLGGISNSERRRKGDMKNAIIGLLDGMAKGAGGARYNDVLKRLQEQSTGITVASGEFADACRTLEAEGLIRVSGEGARRAIRKISSF</sequence>
<evidence type="ECO:0000256" key="14">
    <source>
        <dbReference type="RuleBase" id="RU004070"/>
    </source>
</evidence>
<reference evidence="18 19" key="1">
    <citation type="journal article" date="2010" name="Nature">
        <title>Perigord black truffle genome uncovers evolutionary origins and mechanisms of symbiosis.</title>
        <authorList>
            <person name="Martin F."/>
            <person name="Kohler A."/>
            <person name="Murat C."/>
            <person name="Balestrini R."/>
            <person name="Coutinho P.M."/>
            <person name="Jaillon O."/>
            <person name="Montanini B."/>
            <person name="Morin E."/>
            <person name="Noel B."/>
            <person name="Percudani R."/>
            <person name="Porcel B."/>
            <person name="Rubini A."/>
            <person name="Amicucci A."/>
            <person name="Amselem J."/>
            <person name="Anthouard V."/>
            <person name="Arcioni S."/>
            <person name="Artiguenave F."/>
            <person name="Aury J.M."/>
            <person name="Ballario P."/>
            <person name="Bolchi A."/>
            <person name="Brenna A."/>
            <person name="Brun A."/>
            <person name="Buee M."/>
            <person name="Cantarel B."/>
            <person name="Chevalier G."/>
            <person name="Couloux A."/>
            <person name="Da Silva C."/>
            <person name="Denoeud F."/>
            <person name="Duplessis S."/>
            <person name="Ghignone S."/>
            <person name="Hilselberger B."/>
            <person name="Iotti M."/>
            <person name="Marcais B."/>
            <person name="Mello A."/>
            <person name="Miranda M."/>
            <person name="Pacioni G."/>
            <person name="Quesneville H."/>
            <person name="Riccioni C."/>
            <person name="Ruotolo R."/>
            <person name="Splivallo R."/>
            <person name="Stocchi V."/>
            <person name="Tisserant E."/>
            <person name="Viscomi A.R."/>
            <person name="Zambonelli A."/>
            <person name="Zampieri E."/>
            <person name="Henrissat B."/>
            <person name="Lebrun M.H."/>
            <person name="Paolocci F."/>
            <person name="Bonfante P."/>
            <person name="Ottonello S."/>
            <person name="Wincker P."/>
        </authorList>
    </citation>
    <scope>NUCLEOTIDE SEQUENCE [LARGE SCALE GENOMIC DNA]</scope>
    <source>
        <strain evidence="18 19">Mel28</strain>
    </source>
</reference>
<keyword evidence="9 14" id="KW-0067">ATP-binding</keyword>
<keyword evidence="8 15" id="KW-0347">Helicase</keyword>
<dbReference type="CDD" id="cd17755">
    <property type="entry name" value="MCM4"/>
    <property type="match status" value="1"/>
</dbReference>
<dbReference type="PROSITE" id="PS00847">
    <property type="entry name" value="MCM_1"/>
    <property type="match status" value="1"/>
</dbReference>
<dbReference type="Gene3D" id="3.40.50.300">
    <property type="entry name" value="P-loop containing nucleotide triphosphate hydrolases"/>
    <property type="match status" value="1"/>
</dbReference>
<dbReference type="GeneID" id="9188222"/>
<dbReference type="InterPro" id="IPR027925">
    <property type="entry name" value="MCM_N"/>
</dbReference>
<evidence type="ECO:0000256" key="16">
    <source>
        <dbReference type="SAM" id="MobiDB-lite"/>
    </source>
</evidence>
<dbReference type="InterPro" id="IPR012340">
    <property type="entry name" value="NA-bd_OB-fold"/>
</dbReference>
<dbReference type="FunFam" id="3.40.50.300:FF:000217">
    <property type="entry name" value="DNA helicase"/>
    <property type="match status" value="1"/>
</dbReference>
<dbReference type="FunFam" id="2.20.28.10:FF:000003">
    <property type="entry name" value="DNA helicase"/>
    <property type="match status" value="1"/>
</dbReference>
<dbReference type="eggNOG" id="KOG0478">
    <property type="taxonomic scope" value="Eukaryota"/>
</dbReference>
<dbReference type="Proteomes" id="UP000006911">
    <property type="component" value="Unassembled WGS sequence"/>
</dbReference>
<evidence type="ECO:0000259" key="17">
    <source>
        <dbReference type="PROSITE" id="PS50051"/>
    </source>
</evidence>
<dbReference type="InterPro" id="IPR027417">
    <property type="entry name" value="P-loop_NTPase"/>
</dbReference>
<evidence type="ECO:0000256" key="13">
    <source>
        <dbReference type="ARBA" id="ARBA00073498"/>
    </source>
</evidence>
<dbReference type="PANTHER" id="PTHR11630">
    <property type="entry name" value="DNA REPLICATION LICENSING FACTOR MCM FAMILY MEMBER"/>
    <property type="match status" value="1"/>
</dbReference>